<evidence type="ECO:0008006" key="5">
    <source>
        <dbReference type="Google" id="ProtNLM"/>
    </source>
</evidence>
<feature type="transmembrane region" description="Helical" evidence="2">
    <location>
        <begin position="92"/>
        <end position="116"/>
    </location>
</feature>
<keyword evidence="1" id="KW-0813">Transport</keyword>
<keyword evidence="2" id="KW-1133">Transmembrane helix</keyword>
<keyword evidence="4" id="KW-1185">Reference proteome</keyword>
<feature type="transmembrane region" description="Helical" evidence="2">
    <location>
        <begin position="162"/>
        <end position="185"/>
    </location>
</feature>
<feature type="transmembrane region" description="Helical" evidence="2">
    <location>
        <begin position="293"/>
        <end position="311"/>
    </location>
</feature>
<feature type="transmembrane region" description="Helical" evidence="2">
    <location>
        <begin position="61"/>
        <end position="85"/>
    </location>
</feature>
<dbReference type="STRING" id="415015.SAMN05660462_02290"/>
<gene>
    <name evidence="3" type="ORF">SAMN05660462_02290</name>
</gene>
<dbReference type="AlphaFoldDB" id="A0A1H3RBI4"/>
<feature type="transmembrane region" description="Helical" evidence="2">
    <location>
        <begin position="122"/>
        <end position="141"/>
    </location>
</feature>
<feature type="transmembrane region" description="Helical" evidence="2">
    <location>
        <begin position="197"/>
        <end position="214"/>
    </location>
</feature>
<sequence>MTDIAAKIIPILLLISLGCFFRYKNTFKQTTIDEVKKLVIDIAFSAVLFITFLNMELRKEYFLVSIIIFLMLTLFYFAGIMLNMIKLIKHSLIPFFSSGFAFGFLGIPLFSTIFGVENLGKLSILGIGHEFFIWLLFYTLLKIKLGNQKFSVETGIQIFKSPVIISITLGIILNLTGLGTSIHYNPIAKGLYTTIEYLSNLSTPLILIIIGYGLRFNKKYMKQSVLFIMIRFIVILSIGYFMKIFVINKIVAPDLMFDYAYFTFLILPSPLTLPIFVGASSTQEYEELANNTVVLNTVVSIVIFIIFVLTINI</sequence>
<accession>A0A1H3RBI4</accession>
<feature type="transmembrane region" description="Helical" evidence="2">
    <location>
        <begin position="6"/>
        <end position="23"/>
    </location>
</feature>
<dbReference type="PANTHER" id="PTHR36838">
    <property type="entry name" value="AUXIN EFFLUX CARRIER FAMILY PROTEIN"/>
    <property type="match status" value="1"/>
</dbReference>
<dbReference type="PANTHER" id="PTHR36838:SF3">
    <property type="entry name" value="TRANSPORTER AUXIN EFFLUX CARRIER EC FAMILY"/>
    <property type="match status" value="1"/>
</dbReference>
<proteinExistence type="predicted"/>
<evidence type="ECO:0000256" key="2">
    <source>
        <dbReference type="SAM" id="Phobius"/>
    </source>
</evidence>
<evidence type="ECO:0000313" key="3">
    <source>
        <dbReference type="EMBL" id="SDZ22621.1"/>
    </source>
</evidence>
<dbReference type="EMBL" id="FNQE01000026">
    <property type="protein sequence ID" value="SDZ22621.1"/>
    <property type="molecule type" value="Genomic_DNA"/>
</dbReference>
<dbReference type="PROSITE" id="PS51257">
    <property type="entry name" value="PROKAR_LIPOPROTEIN"/>
    <property type="match status" value="1"/>
</dbReference>
<dbReference type="RefSeq" id="WP_091731347.1">
    <property type="nucleotide sequence ID" value="NZ_FNQE01000026.1"/>
</dbReference>
<dbReference type="OrthoDB" id="2217305at2"/>
<evidence type="ECO:0000313" key="4">
    <source>
        <dbReference type="Proteomes" id="UP000198625"/>
    </source>
</evidence>
<feature type="transmembrane region" description="Helical" evidence="2">
    <location>
        <begin position="259"/>
        <end position="281"/>
    </location>
</feature>
<feature type="transmembrane region" description="Helical" evidence="2">
    <location>
        <begin position="226"/>
        <end position="247"/>
    </location>
</feature>
<protein>
    <recommendedName>
        <fullName evidence="5">Membrane transport protein</fullName>
    </recommendedName>
</protein>
<feature type="transmembrane region" description="Helical" evidence="2">
    <location>
        <begin position="35"/>
        <end position="55"/>
    </location>
</feature>
<evidence type="ECO:0000256" key="1">
    <source>
        <dbReference type="ARBA" id="ARBA00022448"/>
    </source>
</evidence>
<name>A0A1H3RBI4_9FIRM</name>
<dbReference type="Proteomes" id="UP000198625">
    <property type="component" value="Unassembled WGS sequence"/>
</dbReference>
<keyword evidence="2" id="KW-0812">Transmembrane</keyword>
<keyword evidence="2" id="KW-0472">Membrane</keyword>
<reference evidence="3 4" key="1">
    <citation type="submission" date="2016-10" db="EMBL/GenBank/DDBJ databases">
        <authorList>
            <person name="de Groot N.N."/>
        </authorList>
    </citation>
    <scope>NUCLEOTIDE SEQUENCE [LARGE SCALE GENOMIC DNA]</scope>
    <source>
        <strain evidence="3 4">DSM 21650</strain>
    </source>
</reference>
<organism evidence="3 4">
    <name type="scientific">Proteiniborus ethanoligenes</name>
    <dbReference type="NCBI Taxonomy" id="415015"/>
    <lineage>
        <taxon>Bacteria</taxon>
        <taxon>Bacillati</taxon>
        <taxon>Bacillota</taxon>
        <taxon>Clostridia</taxon>
        <taxon>Eubacteriales</taxon>
        <taxon>Proteiniborus</taxon>
    </lineage>
</organism>